<protein>
    <recommendedName>
        <fullName evidence="4">F-box domain-containing protein</fullName>
    </recommendedName>
</protein>
<dbReference type="AlphaFoldDB" id="A0A550BSM3"/>
<dbReference type="EMBL" id="VDMD01000123">
    <property type="protein sequence ID" value="TRM55537.1"/>
    <property type="molecule type" value="Genomic_DNA"/>
</dbReference>
<gene>
    <name evidence="2" type="ORF">BD626DRAFT_468594</name>
</gene>
<comment type="caution">
    <text evidence="2">The sequence shown here is derived from an EMBL/GenBank/DDBJ whole genome shotgun (WGS) entry which is preliminary data.</text>
</comment>
<evidence type="ECO:0000313" key="3">
    <source>
        <dbReference type="Proteomes" id="UP000320762"/>
    </source>
</evidence>
<dbReference type="Gene3D" id="3.80.10.10">
    <property type="entry name" value="Ribonuclease Inhibitor"/>
    <property type="match status" value="1"/>
</dbReference>
<dbReference type="Proteomes" id="UP000320762">
    <property type="component" value="Unassembled WGS sequence"/>
</dbReference>
<proteinExistence type="predicted"/>
<sequence>MISFPDAICLASLSASCPRPLLPNLRSLQWIGVPASLLDHILPFLHKNIVELQIYLDSDFYDETVLPLLARLHTICPNVRDFCLTGVRPDGNKEHDRIVSELATRWEHIQTLRIPLLNETDLRKVATLPRLRSLDIQMPCKESSSPSPIPGPAFPALRRLTMQVPSMEYGARFLSIGQSKIDLEALSIGVFGVGLKCEWASLLPVVAQSCVAQTLRVITLEDSSFGALEQVSQDGAEWPYSLNFDALHPLFTFSILTHLTLGCRQGFLLNDLQMRELAMAWPLMEKLVLGTTHHEADHEPPERPHTATIQSLVSLARYCPRLRYLAFDFDATSVVYDEDSMRDVRQFSLTDLTVELSPIKKARVVTALLSAMFPNLRLVCSGSAWGEDGPNAGVDVDAELRRQSKWMQVTRLVRMLWNHRAQTRGQQGDSGQSLTVESALNSLEEYDTDDSDM</sequence>
<feature type="region of interest" description="Disordered" evidence="1">
    <location>
        <begin position="423"/>
        <end position="453"/>
    </location>
</feature>
<dbReference type="STRING" id="97359.A0A550BSM3"/>
<evidence type="ECO:0008006" key="4">
    <source>
        <dbReference type="Google" id="ProtNLM"/>
    </source>
</evidence>
<feature type="compositionally biased region" description="Polar residues" evidence="1">
    <location>
        <begin position="423"/>
        <end position="441"/>
    </location>
</feature>
<evidence type="ECO:0000313" key="2">
    <source>
        <dbReference type="EMBL" id="TRM55537.1"/>
    </source>
</evidence>
<reference evidence="2 3" key="1">
    <citation type="journal article" date="2019" name="New Phytol.">
        <title>Comparative genomics reveals unique wood-decay strategies and fruiting body development in the Schizophyllaceae.</title>
        <authorList>
            <person name="Almasi E."/>
            <person name="Sahu N."/>
            <person name="Krizsan K."/>
            <person name="Balint B."/>
            <person name="Kovacs G.M."/>
            <person name="Kiss B."/>
            <person name="Cseklye J."/>
            <person name="Drula E."/>
            <person name="Henrissat B."/>
            <person name="Nagy I."/>
            <person name="Chovatia M."/>
            <person name="Adam C."/>
            <person name="LaButti K."/>
            <person name="Lipzen A."/>
            <person name="Riley R."/>
            <person name="Grigoriev I.V."/>
            <person name="Nagy L.G."/>
        </authorList>
    </citation>
    <scope>NUCLEOTIDE SEQUENCE [LARGE SCALE GENOMIC DNA]</scope>
    <source>
        <strain evidence="2 3">NL-1724</strain>
    </source>
</reference>
<dbReference type="InterPro" id="IPR032675">
    <property type="entry name" value="LRR_dom_sf"/>
</dbReference>
<accession>A0A550BSM3</accession>
<evidence type="ECO:0000256" key="1">
    <source>
        <dbReference type="SAM" id="MobiDB-lite"/>
    </source>
</evidence>
<feature type="compositionally biased region" description="Acidic residues" evidence="1">
    <location>
        <begin position="444"/>
        <end position="453"/>
    </location>
</feature>
<organism evidence="2 3">
    <name type="scientific">Schizophyllum amplum</name>
    <dbReference type="NCBI Taxonomy" id="97359"/>
    <lineage>
        <taxon>Eukaryota</taxon>
        <taxon>Fungi</taxon>
        <taxon>Dikarya</taxon>
        <taxon>Basidiomycota</taxon>
        <taxon>Agaricomycotina</taxon>
        <taxon>Agaricomycetes</taxon>
        <taxon>Agaricomycetidae</taxon>
        <taxon>Agaricales</taxon>
        <taxon>Schizophyllaceae</taxon>
        <taxon>Schizophyllum</taxon>
    </lineage>
</organism>
<dbReference type="OrthoDB" id="3543113at2759"/>
<keyword evidence="3" id="KW-1185">Reference proteome</keyword>
<name>A0A550BSM3_9AGAR</name>